<evidence type="ECO:0000313" key="2">
    <source>
        <dbReference type="EMBL" id="VZR98618.1"/>
    </source>
</evidence>
<dbReference type="EMBL" id="LR739235">
    <property type="protein sequence ID" value="VZR98618.1"/>
    <property type="molecule type" value="Genomic_DNA"/>
</dbReference>
<feature type="transmembrane region" description="Helical" evidence="1">
    <location>
        <begin position="155"/>
        <end position="176"/>
    </location>
</feature>
<keyword evidence="1" id="KW-1133">Transmembrane helix</keyword>
<accession>A0A654IM45</accession>
<name>A0A654IM45_9MOLU</name>
<feature type="transmembrane region" description="Helical" evidence="1">
    <location>
        <begin position="259"/>
        <end position="278"/>
    </location>
</feature>
<proteinExistence type="predicted"/>
<feature type="transmembrane region" description="Helical" evidence="1">
    <location>
        <begin position="113"/>
        <end position="143"/>
    </location>
</feature>
<feature type="transmembrane region" description="Helical" evidence="1">
    <location>
        <begin position="299"/>
        <end position="320"/>
    </location>
</feature>
<reference evidence="2" key="1">
    <citation type="submission" date="2019-11" db="EMBL/GenBank/DDBJ databases">
        <authorList>
            <person name="Falquet L."/>
            <person name="Falquet L."/>
        </authorList>
    </citation>
    <scope>NUCLEOTIDE SEQUENCE</scope>
    <source>
        <strain evidence="2">8756-13</strain>
    </source>
</reference>
<feature type="transmembrane region" description="Helical" evidence="1">
    <location>
        <begin position="332"/>
        <end position="354"/>
    </location>
</feature>
<feature type="transmembrane region" description="Helical" evidence="1">
    <location>
        <begin position="221"/>
        <end position="239"/>
    </location>
</feature>
<dbReference type="AlphaFoldDB" id="A0A654IM45"/>
<gene>
    <name evidence="2" type="ORF">MF5295_00860</name>
</gene>
<sequence>MHSIKAFEKITYKPIYLIRLMNDLNNSYLTNELKEELLHYTRMISLVIKCIKEIKNKEIEAIKNNNKPNELFPIVRRSIEYYSKNSSYYIYYCRNANLNDWDFTKDTIIYNTLIYRAIILVNSVCFFVIFFIMCELIISFLFYNELKLDIFSNRINIILLCFFTMLFSIIIIFLYATNTKRETDWNNNDNDDKECILTKSNNKDKLNTNKKINKKYNLIKYLYFTLCFLTFNLFLLFYNQELPFLKIFLNQSKHLLSEFLDIFLYLVLSLSLLVYWLFSFDVLTKEERKITKSSLFKNVIPQIFCFPIFLFVTILLRNFYNKGLIENYTRLILLILIFIWIFLILFEPVIYNLFSFATQKTWNIIIKLKKIWKK</sequence>
<protein>
    <submittedName>
        <fullName evidence="2">Uncharacterized protein</fullName>
    </submittedName>
</protein>
<keyword evidence="1" id="KW-0812">Transmembrane</keyword>
<keyword evidence="1" id="KW-0472">Membrane</keyword>
<organism evidence="2">
    <name type="scientific">Mycoplasma feriruminatoris</name>
    <dbReference type="NCBI Taxonomy" id="1179777"/>
    <lineage>
        <taxon>Bacteria</taxon>
        <taxon>Bacillati</taxon>
        <taxon>Mycoplasmatota</taxon>
        <taxon>Mollicutes</taxon>
        <taxon>Mycoplasmataceae</taxon>
        <taxon>Mycoplasma</taxon>
    </lineage>
</organism>
<evidence type="ECO:0000256" key="1">
    <source>
        <dbReference type="SAM" id="Phobius"/>
    </source>
</evidence>